<dbReference type="GO" id="GO:0005975">
    <property type="term" value="P:carbohydrate metabolic process"/>
    <property type="evidence" value="ECO:0007669"/>
    <property type="project" value="UniProtKB-UniRule"/>
</dbReference>
<dbReference type="InterPro" id="IPR006148">
    <property type="entry name" value="Glc/Gal-6P_isomerase"/>
</dbReference>
<evidence type="ECO:0000256" key="2">
    <source>
        <dbReference type="ARBA" id="ARBA00002681"/>
    </source>
</evidence>
<dbReference type="Proteomes" id="UP000199250">
    <property type="component" value="Unassembled WGS sequence"/>
</dbReference>
<organism evidence="9 10">
    <name type="scientific">Azotobacter beijerinckii</name>
    <dbReference type="NCBI Taxonomy" id="170623"/>
    <lineage>
        <taxon>Bacteria</taxon>
        <taxon>Pseudomonadati</taxon>
        <taxon>Pseudomonadota</taxon>
        <taxon>Gammaproteobacteria</taxon>
        <taxon>Pseudomonadales</taxon>
        <taxon>Pseudomonadaceae</taxon>
        <taxon>Azotobacter</taxon>
    </lineage>
</organism>
<keyword evidence="7" id="KW-0378">Hydrolase</keyword>
<dbReference type="GO" id="GO:0017057">
    <property type="term" value="F:6-phosphogluconolactonase activity"/>
    <property type="evidence" value="ECO:0007669"/>
    <property type="project" value="UniProtKB-UniRule"/>
</dbReference>
<dbReference type="InterPro" id="IPR037171">
    <property type="entry name" value="NagB/RpiA_transferase-like"/>
</dbReference>
<protein>
    <recommendedName>
        <fullName evidence="6 7">6-phosphogluconolactonase</fullName>
        <shortName evidence="7">6PGL</shortName>
        <ecNumber evidence="5 7">3.1.1.31</ecNumber>
    </recommendedName>
</protein>
<evidence type="ECO:0000256" key="3">
    <source>
        <dbReference type="ARBA" id="ARBA00004961"/>
    </source>
</evidence>
<dbReference type="PANTHER" id="PTHR11054:SF0">
    <property type="entry name" value="6-PHOSPHOGLUCONOLACTONASE"/>
    <property type="match status" value="1"/>
</dbReference>
<evidence type="ECO:0000256" key="1">
    <source>
        <dbReference type="ARBA" id="ARBA00000832"/>
    </source>
</evidence>
<proteinExistence type="inferred from homology"/>
<evidence type="ECO:0000256" key="7">
    <source>
        <dbReference type="RuleBase" id="RU365095"/>
    </source>
</evidence>
<feature type="domain" description="Glucosamine/galactosamine-6-phosphate isomerase" evidence="8">
    <location>
        <begin position="19"/>
        <end position="236"/>
    </location>
</feature>
<accession>A0A1H6RAI8</accession>
<dbReference type="OrthoDB" id="9810967at2"/>
<evidence type="ECO:0000256" key="4">
    <source>
        <dbReference type="ARBA" id="ARBA00010662"/>
    </source>
</evidence>
<dbReference type="CDD" id="cd01400">
    <property type="entry name" value="6PGL"/>
    <property type="match status" value="1"/>
</dbReference>
<gene>
    <name evidence="7" type="primary">pgl</name>
    <name evidence="9" type="ORF">SAMN04244572_00718</name>
</gene>
<dbReference type="SUPFAM" id="SSF100950">
    <property type="entry name" value="NagB/RpiA/CoA transferase-like"/>
    <property type="match status" value="1"/>
</dbReference>
<reference evidence="9 10" key="1">
    <citation type="submission" date="2016-10" db="EMBL/GenBank/DDBJ databases">
        <authorList>
            <person name="de Groot N.N."/>
        </authorList>
    </citation>
    <scope>NUCLEOTIDE SEQUENCE [LARGE SCALE GENOMIC DNA]</scope>
    <source>
        <strain evidence="9 10">DSM 373</strain>
    </source>
</reference>
<comment type="pathway">
    <text evidence="3 7">Carbohydrate degradation; pentose phosphate pathway; D-ribulose 5-phosphate from D-glucose 6-phosphate (oxidative stage): step 2/3.</text>
</comment>
<dbReference type="InterPro" id="IPR005900">
    <property type="entry name" value="6-phosphogluconolactonase_DevB"/>
</dbReference>
<evidence type="ECO:0000313" key="10">
    <source>
        <dbReference type="Proteomes" id="UP000199250"/>
    </source>
</evidence>
<evidence type="ECO:0000256" key="5">
    <source>
        <dbReference type="ARBA" id="ARBA00013198"/>
    </source>
</evidence>
<dbReference type="UniPathway" id="UPA00115">
    <property type="reaction ID" value="UER00409"/>
</dbReference>
<dbReference type="RefSeq" id="WP_090730019.1">
    <property type="nucleotide sequence ID" value="NZ_FNYQ01000007.1"/>
</dbReference>
<evidence type="ECO:0000259" key="8">
    <source>
        <dbReference type="Pfam" id="PF01182"/>
    </source>
</evidence>
<comment type="function">
    <text evidence="2 7">Hydrolysis of 6-phosphogluconolactone to 6-phosphogluconate.</text>
</comment>
<name>A0A1H6RAI8_9GAMM</name>
<dbReference type="InterPro" id="IPR039104">
    <property type="entry name" value="6PGL"/>
</dbReference>
<dbReference type="Gene3D" id="3.40.50.1360">
    <property type="match status" value="1"/>
</dbReference>
<evidence type="ECO:0000313" key="9">
    <source>
        <dbReference type="EMBL" id="SEI52821.1"/>
    </source>
</evidence>
<dbReference type="GO" id="GO:0006098">
    <property type="term" value="P:pentose-phosphate shunt"/>
    <property type="evidence" value="ECO:0007669"/>
    <property type="project" value="UniProtKB-UniPathway"/>
</dbReference>
<evidence type="ECO:0000256" key="6">
    <source>
        <dbReference type="ARBA" id="ARBA00020337"/>
    </source>
</evidence>
<dbReference type="PANTHER" id="PTHR11054">
    <property type="entry name" value="6-PHOSPHOGLUCONOLACTONASE"/>
    <property type="match status" value="1"/>
</dbReference>
<dbReference type="EC" id="3.1.1.31" evidence="5 7"/>
<dbReference type="EMBL" id="FNYQ01000007">
    <property type="protein sequence ID" value="SEI52821.1"/>
    <property type="molecule type" value="Genomic_DNA"/>
</dbReference>
<sequence length="238" mass="25351">MAIYTVELPPGVVAHGLADAERLAAAMAQQVAEVLRVAIDAHGRASLVVSGGRSPVAFFERLAEQALDWARVTVALADERWVPLGHPDSNAGLVQRHLLCGRAAPARFLDLYQPAESLEAAAQLADAALAELPQPIDVLVLGMGEDGHTASLFPGSPNLAAALEPECPRRCLAMLAPSVPHQRLTLTLPLLASARLPLLQIQGEGKLDTLRAALAGEDARQMPIRAFLHSPLEIYWCP</sequence>
<dbReference type="NCBIfam" id="TIGR01198">
    <property type="entry name" value="pgl"/>
    <property type="match status" value="1"/>
</dbReference>
<comment type="catalytic activity">
    <reaction evidence="1 7">
        <text>6-phospho-D-glucono-1,5-lactone + H2O = 6-phospho-D-gluconate + H(+)</text>
        <dbReference type="Rhea" id="RHEA:12556"/>
        <dbReference type="ChEBI" id="CHEBI:15377"/>
        <dbReference type="ChEBI" id="CHEBI:15378"/>
        <dbReference type="ChEBI" id="CHEBI:57955"/>
        <dbReference type="ChEBI" id="CHEBI:58759"/>
        <dbReference type="EC" id="3.1.1.31"/>
    </reaction>
</comment>
<dbReference type="Pfam" id="PF01182">
    <property type="entry name" value="Glucosamine_iso"/>
    <property type="match status" value="1"/>
</dbReference>
<comment type="similarity">
    <text evidence="4 7">Belongs to the glucosamine/galactosamine-6-phosphate isomerase family. 6-phosphogluconolactonase subfamily.</text>
</comment>
<dbReference type="AlphaFoldDB" id="A0A1H6RAI8"/>